<dbReference type="PRINTS" id="PR00723">
    <property type="entry name" value="SUBTILISIN"/>
</dbReference>
<dbReference type="FunFam" id="3.40.50.200:FF:000016">
    <property type="entry name" value="Proprotein convertase subtilisin/kexin type 9"/>
    <property type="match status" value="1"/>
</dbReference>
<name>A0AAD5DT30_9CHLO</name>
<protein>
    <recommendedName>
        <fullName evidence="8">Peptidase S8/S53 domain-containing protein</fullName>
    </recommendedName>
</protein>
<evidence type="ECO:0000256" key="3">
    <source>
        <dbReference type="ARBA" id="ARBA00022801"/>
    </source>
</evidence>
<dbReference type="Pfam" id="PF00082">
    <property type="entry name" value="Peptidase_S8"/>
    <property type="match status" value="1"/>
</dbReference>
<dbReference type="PROSITE" id="PS00138">
    <property type="entry name" value="SUBTILASE_SER"/>
    <property type="match status" value="1"/>
</dbReference>
<evidence type="ECO:0000256" key="1">
    <source>
        <dbReference type="ARBA" id="ARBA00011073"/>
    </source>
</evidence>
<evidence type="ECO:0000313" key="10">
    <source>
        <dbReference type="Proteomes" id="UP001205105"/>
    </source>
</evidence>
<sequence>MVATPAAAAGAATSPAAERARALETVAAAEGPQPVAAIAGTPANATVSAGSSKSTSSNATSSSDGGSSGGKFGMIIVFREAATLVRLRLMCNASPLVYRLFYRGLRLPADCHMPGMCHRIYSQTIAERQRTPASEGGPFNMFDIAQGKPLDQPGVKKETVSSRLWNLDRLDQRELPLDGAYTYGTADQSAGTGKGVTIYVVDSGIKPNHQEFKAADGSGRSRASYGYDFVEEDSNAEDCDGHGTHVAATAIGLQVGVAKDAEVVAVRILDCTGSGTISDTVAGLDWVAANHKKPAVVTLSLGIQVGSWSRVLEDAVRSLINDHGVTVVVASGNSGVDACYVAPANVPEVITVAASNVASKYNGTKAGDVEDIYKWSNTGPCMDIFAPGVDIYSACGGPSRCEVVDDMSYSYASGTSMAVPHVAGAAALYLADHPDAPPREVAATLTTTATMNKIQSSKFKPGTPNRLLYSRFGAGNAVQAAQGP</sequence>
<dbReference type="GO" id="GO:0005829">
    <property type="term" value="C:cytosol"/>
    <property type="evidence" value="ECO:0007669"/>
    <property type="project" value="TreeGrafter"/>
</dbReference>
<dbReference type="InterPro" id="IPR050131">
    <property type="entry name" value="Peptidase_S8_subtilisin-like"/>
</dbReference>
<feature type="active site" description="Charge relay system" evidence="5">
    <location>
        <position position="202"/>
    </location>
</feature>
<keyword evidence="2 5" id="KW-0645">Protease</keyword>
<dbReference type="PROSITE" id="PS00136">
    <property type="entry name" value="SUBTILASE_ASP"/>
    <property type="match status" value="1"/>
</dbReference>
<evidence type="ECO:0000256" key="7">
    <source>
        <dbReference type="SAM" id="MobiDB-lite"/>
    </source>
</evidence>
<dbReference type="InterPro" id="IPR023828">
    <property type="entry name" value="Peptidase_S8_Ser-AS"/>
</dbReference>
<dbReference type="SUPFAM" id="SSF52743">
    <property type="entry name" value="Subtilisin-like"/>
    <property type="match status" value="1"/>
</dbReference>
<dbReference type="InterPro" id="IPR023827">
    <property type="entry name" value="Peptidase_S8_Asp-AS"/>
</dbReference>
<dbReference type="InterPro" id="IPR015500">
    <property type="entry name" value="Peptidase_S8_subtilisin-rel"/>
</dbReference>
<organism evidence="9 10">
    <name type="scientific">Chlorella ohadii</name>
    <dbReference type="NCBI Taxonomy" id="2649997"/>
    <lineage>
        <taxon>Eukaryota</taxon>
        <taxon>Viridiplantae</taxon>
        <taxon>Chlorophyta</taxon>
        <taxon>core chlorophytes</taxon>
        <taxon>Trebouxiophyceae</taxon>
        <taxon>Chlorellales</taxon>
        <taxon>Chlorellaceae</taxon>
        <taxon>Chlorella clade</taxon>
        <taxon>Chlorella</taxon>
    </lineage>
</organism>
<dbReference type="CDD" id="cd04077">
    <property type="entry name" value="Peptidases_S8_PCSK9_ProteinaseK_like"/>
    <property type="match status" value="1"/>
</dbReference>
<evidence type="ECO:0000256" key="5">
    <source>
        <dbReference type="PROSITE-ProRule" id="PRU01240"/>
    </source>
</evidence>
<comment type="caution">
    <text evidence="9">The sequence shown here is derived from an EMBL/GenBank/DDBJ whole genome shotgun (WGS) entry which is preliminary data.</text>
</comment>
<dbReference type="InterPro" id="IPR000209">
    <property type="entry name" value="Peptidase_S8/S53_dom"/>
</dbReference>
<dbReference type="AlphaFoldDB" id="A0AAD5DT30"/>
<evidence type="ECO:0000256" key="4">
    <source>
        <dbReference type="ARBA" id="ARBA00022825"/>
    </source>
</evidence>
<comment type="similarity">
    <text evidence="1 5 6">Belongs to the peptidase S8 family.</text>
</comment>
<reference evidence="9" key="1">
    <citation type="submission" date="2020-11" db="EMBL/GenBank/DDBJ databases">
        <title>Chlorella ohadii genome sequencing and assembly.</title>
        <authorList>
            <person name="Murik O."/>
            <person name="Treves H."/>
            <person name="Kedem I."/>
            <person name="Shotland Y."/>
            <person name="Kaplan A."/>
        </authorList>
    </citation>
    <scope>NUCLEOTIDE SEQUENCE</scope>
    <source>
        <strain evidence="9">1</strain>
    </source>
</reference>
<feature type="active site" description="Charge relay system" evidence="5">
    <location>
        <position position="416"/>
    </location>
</feature>
<proteinExistence type="inferred from homology"/>
<dbReference type="Proteomes" id="UP001205105">
    <property type="component" value="Unassembled WGS sequence"/>
</dbReference>
<evidence type="ECO:0000256" key="2">
    <source>
        <dbReference type="ARBA" id="ARBA00022670"/>
    </source>
</evidence>
<feature type="active site" description="Charge relay system" evidence="5">
    <location>
        <position position="242"/>
    </location>
</feature>
<evidence type="ECO:0000313" key="9">
    <source>
        <dbReference type="EMBL" id="KAI7841545.1"/>
    </source>
</evidence>
<dbReference type="EMBL" id="JADXDR010000062">
    <property type="protein sequence ID" value="KAI7841545.1"/>
    <property type="molecule type" value="Genomic_DNA"/>
</dbReference>
<evidence type="ECO:0000256" key="6">
    <source>
        <dbReference type="RuleBase" id="RU003355"/>
    </source>
</evidence>
<dbReference type="PANTHER" id="PTHR43806:SF14">
    <property type="entry name" value="TRIPEPTIDYL-PEPTIDASE 2"/>
    <property type="match status" value="1"/>
</dbReference>
<dbReference type="GO" id="GO:0006508">
    <property type="term" value="P:proteolysis"/>
    <property type="evidence" value="ECO:0007669"/>
    <property type="project" value="UniProtKB-KW"/>
</dbReference>
<dbReference type="Gene3D" id="3.40.50.200">
    <property type="entry name" value="Peptidase S8/S53 domain"/>
    <property type="match status" value="1"/>
</dbReference>
<keyword evidence="4 5" id="KW-0720">Serine protease</keyword>
<dbReference type="GO" id="GO:0004252">
    <property type="term" value="F:serine-type endopeptidase activity"/>
    <property type="evidence" value="ECO:0007669"/>
    <property type="project" value="UniProtKB-UniRule"/>
</dbReference>
<dbReference type="InterPro" id="IPR034193">
    <property type="entry name" value="PCSK9_ProteinaseK-like"/>
</dbReference>
<feature type="compositionally biased region" description="Low complexity" evidence="7">
    <location>
        <begin position="48"/>
        <end position="65"/>
    </location>
</feature>
<dbReference type="GO" id="GO:0008240">
    <property type="term" value="F:tripeptidyl-peptidase activity"/>
    <property type="evidence" value="ECO:0007669"/>
    <property type="project" value="TreeGrafter"/>
</dbReference>
<dbReference type="InterPro" id="IPR036852">
    <property type="entry name" value="Peptidase_S8/S53_dom_sf"/>
</dbReference>
<feature type="domain" description="Peptidase S8/S53" evidence="8">
    <location>
        <begin position="193"/>
        <end position="457"/>
    </location>
</feature>
<dbReference type="PROSITE" id="PS51892">
    <property type="entry name" value="SUBTILASE"/>
    <property type="match status" value="1"/>
</dbReference>
<gene>
    <name evidence="9" type="ORF">COHA_004716</name>
</gene>
<keyword evidence="10" id="KW-1185">Reference proteome</keyword>
<accession>A0AAD5DT30</accession>
<feature type="region of interest" description="Disordered" evidence="7">
    <location>
        <begin position="46"/>
        <end position="67"/>
    </location>
</feature>
<evidence type="ECO:0000259" key="8">
    <source>
        <dbReference type="Pfam" id="PF00082"/>
    </source>
</evidence>
<dbReference type="PANTHER" id="PTHR43806">
    <property type="entry name" value="PEPTIDASE S8"/>
    <property type="match status" value="1"/>
</dbReference>
<keyword evidence="3 5" id="KW-0378">Hydrolase</keyword>